<dbReference type="PROSITE" id="PS51404">
    <property type="entry name" value="DYP_PEROXIDASE"/>
    <property type="match status" value="1"/>
</dbReference>
<evidence type="ECO:0000259" key="7">
    <source>
        <dbReference type="Pfam" id="PF20628"/>
    </source>
</evidence>
<evidence type="ECO:0000313" key="9">
    <source>
        <dbReference type="Proteomes" id="UP000199169"/>
    </source>
</evidence>
<dbReference type="InterPro" id="IPR011008">
    <property type="entry name" value="Dimeric_a/b-barrel"/>
</dbReference>
<dbReference type="InterPro" id="IPR048328">
    <property type="entry name" value="Dyp_perox_C"/>
</dbReference>
<proteinExistence type="predicted"/>
<evidence type="ECO:0000256" key="1">
    <source>
        <dbReference type="ARBA" id="ARBA00001970"/>
    </source>
</evidence>
<keyword evidence="4" id="KW-0560">Oxidoreductase</keyword>
<dbReference type="GO" id="GO:0005829">
    <property type="term" value="C:cytosol"/>
    <property type="evidence" value="ECO:0007669"/>
    <property type="project" value="TreeGrafter"/>
</dbReference>
<dbReference type="PANTHER" id="PTHR30521">
    <property type="entry name" value="DEFERROCHELATASE/PEROXIDASE"/>
    <property type="match status" value="1"/>
</dbReference>
<dbReference type="EMBL" id="FLQX01000131">
    <property type="protein sequence ID" value="SBT08112.1"/>
    <property type="molecule type" value="Genomic_DNA"/>
</dbReference>
<keyword evidence="2 8" id="KW-0575">Peroxidase</keyword>
<comment type="cofactor">
    <cofactor evidence="1">
        <name>heme b</name>
        <dbReference type="ChEBI" id="CHEBI:60344"/>
    </cofactor>
</comment>
<feature type="region of interest" description="Disordered" evidence="6">
    <location>
        <begin position="154"/>
        <end position="185"/>
    </location>
</feature>
<organism evidence="8 9">
    <name type="scientific">Candidatus Accumulibacter aalborgensis</name>
    <dbReference type="NCBI Taxonomy" id="1860102"/>
    <lineage>
        <taxon>Bacteria</taxon>
        <taxon>Pseudomonadati</taxon>
        <taxon>Pseudomonadota</taxon>
        <taxon>Betaproteobacteria</taxon>
        <taxon>Candidatus Accumulibacter</taxon>
    </lineage>
</organism>
<dbReference type="SUPFAM" id="SSF54909">
    <property type="entry name" value="Dimeric alpha+beta barrel"/>
    <property type="match status" value="1"/>
</dbReference>
<evidence type="ECO:0000313" key="8">
    <source>
        <dbReference type="EMBL" id="SBT08112.1"/>
    </source>
</evidence>
<dbReference type="Pfam" id="PF20628">
    <property type="entry name" value="Dyp_perox_C"/>
    <property type="match status" value="1"/>
</dbReference>
<reference evidence="8 9" key="1">
    <citation type="submission" date="2016-06" db="EMBL/GenBank/DDBJ databases">
        <authorList>
            <person name="Kjaerup R.B."/>
            <person name="Dalgaard T.S."/>
            <person name="Juul-Madsen H.R."/>
        </authorList>
    </citation>
    <scope>NUCLEOTIDE SEQUENCE [LARGE SCALE GENOMIC DNA]</scope>
    <source>
        <strain evidence="8">3</strain>
    </source>
</reference>
<sequence>MFAASQAPRSLAKTTKPTTTTKVDLQMTTAQNGILLPLPPVARYLCFSLEPGMPSDDCRQTLAALSALSDLADGERTVVGFGRTLVSALGAEIPGLRSFPALAGRGVALPATPSALWVWLRGDDRGEIVHRARRIEQALAPAFGLDETHDAFMHDGGRDLSGYEDGTENPTGDDATRTAIVGPEQPGLSGSSFVAVQRWAHDFARFEMMPAAEQDLTIGRRRVDNQEIDDAPESAHVKRTAQESFTPEAFVLRRSMPWAEGRRCGLMFVAFATSFDPFEAQLRRMVGIEDGIVDALFKFTRPLSGAYFWCPAMADGRLDLSPLAI</sequence>
<keyword evidence="5" id="KW-0408">Iron</keyword>
<dbReference type="GO" id="GO:0004601">
    <property type="term" value="F:peroxidase activity"/>
    <property type="evidence" value="ECO:0007669"/>
    <property type="project" value="UniProtKB-KW"/>
</dbReference>
<dbReference type="NCBIfam" id="TIGR01413">
    <property type="entry name" value="Dyp_perox_fam"/>
    <property type="match status" value="1"/>
</dbReference>
<evidence type="ECO:0000256" key="4">
    <source>
        <dbReference type="ARBA" id="ARBA00023002"/>
    </source>
</evidence>
<feature type="domain" description="Dyp-type peroxidase C-terminal" evidence="7">
    <location>
        <begin position="158"/>
        <end position="313"/>
    </location>
</feature>
<protein>
    <submittedName>
        <fullName evidence="8">Dyp-type peroxidase</fullName>
    </submittedName>
</protein>
<dbReference type="GO" id="GO:0020037">
    <property type="term" value="F:heme binding"/>
    <property type="evidence" value="ECO:0007669"/>
    <property type="project" value="InterPro"/>
</dbReference>
<gene>
    <name evidence="8" type="ORF">ACCAA_530007</name>
</gene>
<accession>A0A1A8XU80</accession>
<evidence type="ECO:0000256" key="5">
    <source>
        <dbReference type="ARBA" id="ARBA00023004"/>
    </source>
</evidence>
<dbReference type="InterPro" id="IPR006314">
    <property type="entry name" value="Dyp_peroxidase"/>
</dbReference>
<evidence type="ECO:0000256" key="3">
    <source>
        <dbReference type="ARBA" id="ARBA00022723"/>
    </source>
</evidence>
<evidence type="ECO:0000256" key="6">
    <source>
        <dbReference type="SAM" id="MobiDB-lite"/>
    </source>
</evidence>
<dbReference type="Proteomes" id="UP000199169">
    <property type="component" value="Unassembled WGS sequence"/>
</dbReference>
<dbReference type="GO" id="GO:0046872">
    <property type="term" value="F:metal ion binding"/>
    <property type="evidence" value="ECO:0007669"/>
    <property type="project" value="UniProtKB-KW"/>
</dbReference>
<name>A0A1A8XU80_9PROT</name>
<dbReference type="AlphaFoldDB" id="A0A1A8XU80"/>
<keyword evidence="9" id="KW-1185">Reference proteome</keyword>
<evidence type="ECO:0000256" key="2">
    <source>
        <dbReference type="ARBA" id="ARBA00022559"/>
    </source>
</evidence>
<keyword evidence="3" id="KW-0479">Metal-binding</keyword>
<dbReference type="PANTHER" id="PTHR30521:SF0">
    <property type="entry name" value="DYP-TYPE PEROXIDASE FAMILY PROTEIN"/>
    <property type="match status" value="1"/>
</dbReference>
<dbReference type="STRING" id="1860102.ACCAA_530007"/>